<dbReference type="GO" id="GO:0007165">
    <property type="term" value="P:signal transduction"/>
    <property type="evidence" value="ECO:0007669"/>
    <property type="project" value="TreeGrafter"/>
</dbReference>
<keyword evidence="4" id="KW-0547">Nucleotide-binding</keyword>
<dbReference type="NCBIfam" id="TIGR00231">
    <property type="entry name" value="small_GTP"/>
    <property type="match status" value="1"/>
</dbReference>
<evidence type="ECO:0000256" key="5">
    <source>
        <dbReference type="ARBA" id="ARBA00023134"/>
    </source>
</evidence>
<reference evidence="10" key="1">
    <citation type="submission" date="2025-08" db="UniProtKB">
        <authorList>
            <consortium name="RefSeq"/>
        </authorList>
    </citation>
    <scope>IDENTIFICATION</scope>
</reference>
<organism evidence="9 10">
    <name type="scientific">Parambassis ranga</name>
    <name type="common">Indian glassy fish</name>
    <dbReference type="NCBI Taxonomy" id="210632"/>
    <lineage>
        <taxon>Eukaryota</taxon>
        <taxon>Metazoa</taxon>
        <taxon>Chordata</taxon>
        <taxon>Craniata</taxon>
        <taxon>Vertebrata</taxon>
        <taxon>Euteleostomi</taxon>
        <taxon>Actinopterygii</taxon>
        <taxon>Neopterygii</taxon>
        <taxon>Teleostei</taxon>
        <taxon>Neoteleostei</taxon>
        <taxon>Acanthomorphata</taxon>
        <taxon>Ovalentaria</taxon>
        <taxon>Ambassidae</taxon>
        <taxon>Parambassis</taxon>
    </lineage>
</organism>
<dbReference type="RefSeq" id="XP_028268460.1">
    <property type="nucleotide sequence ID" value="XM_028412659.1"/>
</dbReference>
<keyword evidence="9" id="KW-1185">Reference proteome</keyword>
<dbReference type="GO" id="GO:0005886">
    <property type="term" value="C:plasma membrane"/>
    <property type="evidence" value="ECO:0007669"/>
    <property type="project" value="UniProtKB-SubCell"/>
</dbReference>
<evidence type="ECO:0000256" key="1">
    <source>
        <dbReference type="ARBA" id="ARBA00004193"/>
    </source>
</evidence>
<dbReference type="PRINTS" id="PR00449">
    <property type="entry name" value="RASTRNSFRMNG"/>
</dbReference>
<dbReference type="InterPro" id="IPR005225">
    <property type="entry name" value="Small_GTP-bd"/>
</dbReference>
<keyword evidence="7" id="KW-0449">Lipoprotein</keyword>
<dbReference type="PANTHER" id="PTHR46149">
    <property type="entry name" value="MIP08469P"/>
    <property type="match status" value="1"/>
</dbReference>
<evidence type="ECO:0000256" key="8">
    <source>
        <dbReference type="ARBA" id="ARBA00038061"/>
    </source>
</evidence>
<dbReference type="Gene3D" id="3.40.50.300">
    <property type="entry name" value="P-loop containing nucleotide triphosphate hydrolases"/>
    <property type="match status" value="1"/>
</dbReference>
<evidence type="ECO:0000313" key="9">
    <source>
        <dbReference type="Proteomes" id="UP000515145"/>
    </source>
</evidence>
<evidence type="ECO:0000256" key="6">
    <source>
        <dbReference type="ARBA" id="ARBA00023136"/>
    </source>
</evidence>
<dbReference type="GO" id="GO:0031681">
    <property type="term" value="F:G-protein beta-subunit binding"/>
    <property type="evidence" value="ECO:0007669"/>
    <property type="project" value="TreeGrafter"/>
</dbReference>
<comment type="subcellular location">
    <subcellularLocation>
        <location evidence="1">Cell membrane</location>
        <topology evidence="1">Lipid-anchor</topology>
    </subcellularLocation>
</comment>
<dbReference type="Pfam" id="PF00071">
    <property type="entry name" value="Ras"/>
    <property type="match status" value="1"/>
</dbReference>
<sequence length="337" mass="37317">MTTAEKFYSPVDGILHMFNSLTGHHQTRITHPSTATVTQLQRQKISNLSKTGMGIIKKLKGCWRQQGKRVAEGKAPTDRPLKRSLDVPIKPRNCHRIVVLGAPRVGKSNIIKRFLGEEFEEDYEPTVEDFHRKLFHIRGEAYQIDVLDAASERDFPAKRRLTILTGDIFLLVFSLDDRNSLNDVCKLLNEIKVAKAQLQKFKHPQSAPAVICGNKADLDAQRVVTRAEVRGVLGEDVPFFETSAKNGTGLNDVFGALAAQGGLPHETSPSQHEIISIITYQSLCVGRVGRRGSHTRGVGETCAAVVPLARRPSFTNDLRQVLGSSTTHKKPGKCQIQ</sequence>
<dbReference type="InterPro" id="IPR052236">
    <property type="entry name" value="Small_GTPase_RasD"/>
</dbReference>
<evidence type="ECO:0000256" key="7">
    <source>
        <dbReference type="ARBA" id="ARBA00023288"/>
    </source>
</evidence>
<evidence type="ECO:0000256" key="2">
    <source>
        <dbReference type="ARBA" id="ARBA00022475"/>
    </source>
</evidence>
<dbReference type="GO" id="GO:0003924">
    <property type="term" value="F:GTPase activity"/>
    <property type="evidence" value="ECO:0007669"/>
    <property type="project" value="InterPro"/>
</dbReference>
<name>A0A6P7IJS1_9TELE</name>
<dbReference type="PROSITE" id="PS51421">
    <property type="entry name" value="RAS"/>
    <property type="match status" value="1"/>
</dbReference>
<gene>
    <name evidence="10" type="primary">rasd2a</name>
</gene>
<dbReference type="OrthoDB" id="265044at2759"/>
<comment type="similarity">
    <text evidence="8">Belongs to the small GTPase superfamily. RasD family.</text>
</comment>
<dbReference type="CTD" id="565976"/>
<keyword evidence="3" id="KW-0488">Methylation</keyword>
<dbReference type="PROSITE" id="PS51419">
    <property type="entry name" value="RAB"/>
    <property type="match status" value="1"/>
</dbReference>
<dbReference type="SMART" id="SM00174">
    <property type="entry name" value="RHO"/>
    <property type="match status" value="1"/>
</dbReference>
<keyword evidence="2" id="KW-1003">Cell membrane</keyword>
<evidence type="ECO:0000313" key="10">
    <source>
        <dbReference type="RefSeq" id="XP_028268460.1"/>
    </source>
</evidence>
<accession>A0A6P7IJS1</accession>
<dbReference type="Proteomes" id="UP000515145">
    <property type="component" value="Chromosome 8"/>
</dbReference>
<dbReference type="GeneID" id="114440305"/>
<dbReference type="InParanoid" id="A0A6P7IJS1"/>
<evidence type="ECO:0000256" key="4">
    <source>
        <dbReference type="ARBA" id="ARBA00022741"/>
    </source>
</evidence>
<evidence type="ECO:0000256" key="3">
    <source>
        <dbReference type="ARBA" id="ARBA00022481"/>
    </source>
</evidence>
<dbReference type="SMART" id="SM00175">
    <property type="entry name" value="RAB"/>
    <property type="match status" value="1"/>
</dbReference>
<dbReference type="PANTHER" id="PTHR46149:SF2">
    <property type="entry name" value="GTP-BINDING PROTEIN RHES"/>
    <property type="match status" value="1"/>
</dbReference>
<dbReference type="InterPro" id="IPR001806">
    <property type="entry name" value="Small_GTPase"/>
</dbReference>
<protein>
    <submittedName>
        <fullName evidence="10">GTP-binding protein Rhes</fullName>
    </submittedName>
</protein>
<dbReference type="GO" id="GO:0005525">
    <property type="term" value="F:GTP binding"/>
    <property type="evidence" value="ECO:0007669"/>
    <property type="project" value="UniProtKB-KW"/>
</dbReference>
<dbReference type="AlphaFoldDB" id="A0A6P7IJS1"/>
<dbReference type="SMART" id="SM00173">
    <property type="entry name" value="RAS"/>
    <property type="match status" value="1"/>
</dbReference>
<keyword evidence="6" id="KW-0472">Membrane</keyword>
<dbReference type="InterPro" id="IPR027417">
    <property type="entry name" value="P-loop_NTPase"/>
</dbReference>
<proteinExistence type="inferred from homology"/>
<keyword evidence="5" id="KW-0342">GTP-binding</keyword>
<dbReference type="SUPFAM" id="SSF52540">
    <property type="entry name" value="P-loop containing nucleoside triphosphate hydrolases"/>
    <property type="match status" value="1"/>
</dbReference>